<dbReference type="InterPro" id="IPR029063">
    <property type="entry name" value="SAM-dependent_MTases_sf"/>
</dbReference>
<dbReference type="AlphaFoldDB" id="A0A4R4V2D3"/>
<keyword evidence="2" id="KW-1185">Reference proteome</keyword>
<dbReference type="SUPFAM" id="SSF53335">
    <property type="entry name" value="S-adenosyl-L-methionine-dependent methyltransferases"/>
    <property type="match status" value="1"/>
</dbReference>
<dbReference type="InterPro" id="IPR006764">
    <property type="entry name" value="SAM_dep_MeTrfase_SAV2177_type"/>
</dbReference>
<evidence type="ECO:0000313" key="2">
    <source>
        <dbReference type="Proteomes" id="UP000294744"/>
    </source>
</evidence>
<name>A0A4R4V2D3_9PSEU</name>
<evidence type="ECO:0008006" key="3">
    <source>
        <dbReference type="Google" id="ProtNLM"/>
    </source>
</evidence>
<comment type="caution">
    <text evidence="1">The sequence shown here is derived from an EMBL/GenBank/DDBJ whole genome shotgun (WGS) entry which is preliminary data.</text>
</comment>
<dbReference type="OrthoDB" id="5175904at2"/>
<gene>
    <name evidence="1" type="ORF">E1161_10230</name>
</gene>
<evidence type="ECO:0000313" key="1">
    <source>
        <dbReference type="EMBL" id="TDC93389.1"/>
    </source>
</evidence>
<dbReference type="Gene3D" id="3.40.50.150">
    <property type="entry name" value="Vaccinia Virus protein VP39"/>
    <property type="match status" value="1"/>
</dbReference>
<dbReference type="RefSeq" id="WP_132622010.1">
    <property type="nucleotide sequence ID" value="NZ_SMKV01000010.1"/>
</dbReference>
<dbReference type="PIRSF" id="PIRSF017393">
    <property type="entry name" value="MTase_SAV2177"/>
    <property type="match status" value="1"/>
</dbReference>
<dbReference type="Pfam" id="PF04672">
    <property type="entry name" value="Methyltransf_19"/>
    <property type="match status" value="1"/>
</dbReference>
<reference evidence="1 2" key="1">
    <citation type="submission" date="2019-03" db="EMBL/GenBank/DDBJ databases">
        <title>Draft genome sequences of novel Actinobacteria.</title>
        <authorList>
            <person name="Sahin N."/>
            <person name="Ay H."/>
            <person name="Saygin H."/>
        </authorList>
    </citation>
    <scope>NUCLEOTIDE SEQUENCE [LARGE SCALE GENOMIC DNA]</scope>
    <source>
        <strain evidence="1 2">16K404</strain>
    </source>
</reference>
<sequence length="265" mass="29564">MEEGASWVPSQIDWNQPSVARIYDYALGGAHNFEADRRAQDAALEVFPHLNDAAKANRAFLHRALRFCLDQGIRQFLDLGSGIPTVGNVHEVVQEIDPASRVVYVDHDPVAVTHARSMLTASPRVVILGEDIRAPHTILEHPDTLRLIDFQQPTALLLVGMLHYVNDAGSPRRLLRDYQARMAPGSYLVASHLTSDLPEMRAAAPFFDDSRNPMTLRSRTEIENLLADFDLIDPGVVHTVEWRPETPPGDHPERAACYAAVARQR</sequence>
<dbReference type="Proteomes" id="UP000294744">
    <property type="component" value="Unassembled WGS sequence"/>
</dbReference>
<proteinExistence type="predicted"/>
<protein>
    <recommendedName>
        <fullName evidence="3">S-adenosyl methyltransferase</fullName>
    </recommendedName>
</protein>
<organism evidence="1 2">
    <name type="scientific">Saccharopolyspora aridisoli</name>
    <dbReference type="NCBI Taxonomy" id="2530385"/>
    <lineage>
        <taxon>Bacteria</taxon>
        <taxon>Bacillati</taxon>
        <taxon>Actinomycetota</taxon>
        <taxon>Actinomycetes</taxon>
        <taxon>Pseudonocardiales</taxon>
        <taxon>Pseudonocardiaceae</taxon>
        <taxon>Saccharopolyspora</taxon>
    </lineage>
</organism>
<dbReference type="EMBL" id="SMKV01000010">
    <property type="protein sequence ID" value="TDC93389.1"/>
    <property type="molecule type" value="Genomic_DNA"/>
</dbReference>
<accession>A0A4R4V2D3</accession>